<proteinExistence type="predicted"/>
<evidence type="ECO:0000313" key="2">
    <source>
        <dbReference type="Proteomes" id="UP001189624"/>
    </source>
</evidence>
<dbReference type="AlphaFoldDB" id="A0AA86T1T4"/>
<name>A0AA86T1T4_9FABA</name>
<gene>
    <name evidence="1" type="ORF">AYBTSS11_LOCUS22005</name>
</gene>
<reference evidence="1" key="1">
    <citation type="submission" date="2023-10" db="EMBL/GenBank/DDBJ databases">
        <authorList>
            <person name="Domelevo Entfellner J.-B."/>
        </authorList>
    </citation>
    <scope>NUCLEOTIDE SEQUENCE</scope>
</reference>
<organism evidence="1 2">
    <name type="scientific">Sphenostylis stenocarpa</name>
    <dbReference type="NCBI Taxonomy" id="92480"/>
    <lineage>
        <taxon>Eukaryota</taxon>
        <taxon>Viridiplantae</taxon>
        <taxon>Streptophyta</taxon>
        <taxon>Embryophyta</taxon>
        <taxon>Tracheophyta</taxon>
        <taxon>Spermatophyta</taxon>
        <taxon>Magnoliopsida</taxon>
        <taxon>eudicotyledons</taxon>
        <taxon>Gunneridae</taxon>
        <taxon>Pentapetalae</taxon>
        <taxon>rosids</taxon>
        <taxon>fabids</taxon>
        <taxon>Fabales</taxon>
        <taxon>Fabaceae</taxon>
        <taxon>Papilionoideae</taxon>
        <taxon>50 kb inversion clade</taxon>
        <taxon>NPAAA clade</taxon>
        <taxon>indigoferoid/millettioid clade</taxon>
        <taxon>Phaseoleae</taxon>
        <taxon>Sphenostylis</taxon>
    </lineage>
</organism>
<feature type="non-terminal residue" evidence="1">
    <location>
        <position position="58"/>
    </location>
</feature>
<keyword evidence="2" id="KW-1185">Reference proteome</keyword>
<accession>A0AA86T1T4</accession>
<dbReference type="EMBL" id="OY731404">
    <property type="protein sequence ID" value="CAJ1968979.1"/>
    <property type="molecule type" value="Genomic_DNA"/>
</dbReference>
<protein>
    <submittedName>
        <fullName evidence="1">Uncharacterized protein</fullName>
    </submittedName>
</protein>
<evidence type="ECO:0000313" key="1">
    <source>
        <dbReference type="EMBL" id="CAJ1968979.1"/>
    </source>
</evidence>
<sequence>MFRLRSGMQMLEIVSIEKSSVPIIDVGLETNKASVADVDVDSGHINPPNISLALDSLR</sequence>
<dbReference type="Gramene" id="rna-AYBTSS11_LOCUS22005">
    <property type="protein sequence ID" value="CAJ1968979.1"/>
    <property type="gene ID" value="gene-AYBTSS11_LOCUS22005"/>
</dbReference>
<dbReference type="Proteomes" id="UP001189624">
    <property type="component" value="Chromosome 7"/>
</dbReference>